<dbReference type="EMBL" id="FMHT01000003">
    <property type="protein sequence ID" value="SCL32192.1"/>
    <property type="molecule type" value="Genomic_DNA"/>
</dbReference>
<accession>A0A1C6SS66</accession>
<dbReference type="STRING" id="145857.GA0070616_4404"/>
<dbReference type="Proteomes" id="UP000199699">
    <property type="component" value="Unassembled WGS sequence"/>
</dbReference>
<evidence type="ECO:0000313" key="2">
    <source>
        <dbReference type="EMBL" id="SCL32192.1"/>
    </source>
</evidence>
<keyword evidence="3" id="KW-1185">Reference proteome</keyword>
<protein>
    <submittedName>
        <fullName evidence="2">Uncharacterized protein</fullName>
    </submittedName>
</protein>
<organism evidence="2 3">
    <name type="scientific">Micromonospora nigra</name>
    <dbReference type="NCBI Taxonomy" id="145857"/>
    <lineage>
        <taxon>Bacteria</taxon>
        <taxon>Bacillati</taxon>
        <taxon>Actinomycetota</taxon>
        <taxon>Actinomycetes</taxon>
        <taxon>Micromonosporales</taxon>
        <taxon>Micromonosporaceae</taxon>
        <taxon>Micromonospora</taxon>
    </lineage>
</organism>
<feature type="transmembrane region" description="Helical" evidence="1">
    <location>
        <begin position="7"/>
        <end position="27"/>
    </location>
</feature>
<evidence type="ECO:0000256" key="1">
    <source>
        <dbReference type="SAM" id="Phobius"/>
    </source>
</evidence>
<keyword evidence="1" id="KW-0812">Transmembrane</keyword>
<dbReference type="RefSeq" id="WP_091086231.1">
    <property type="nucleotide sequence ID" value="NZ_FMHT01000003.1"/>
</dbReference>
<name>A0A1C6SS66_9ACTN</name>
<evidence type="ECO:0000313" key="3">
    <source>
        <dbReference type="Proteomes" id="UP000199699"/>
    </source>
</evidence>
<keyword evidence="1" id="KW-0472">Membrane</keyword>
<reference evidence="2 3" key="1">
    <citation type="submission" date="2016-06" db="EMBL/GenBank/DDBJ databases">
        <authorList>
            <person name="Kjaerup R.B."/>
            <person name="Dalgaard T.S."/>
            <person name="Juul-Madsen H.R."/>
        </authorList>
    </citation>
    <scope>NUCLEOTIDE SEQUENCE [LARGE SCALE GENOMIC DNA]</scope>
    <source>
        <strain evidence="2 3">DSM 43818</strain>
    </source>
</reference>
<sequence length="123" mass="13089">MSITRDLIEGAALVSPIALGVGLLLLVRPPADADQHDLSDYMADTVQPEPGGPALRLRMRSTTTYTADILPPAPPGTQVHLPAYADTVVAQSLARYGGCAEDIAARWLRELGEQARARMAGVR</sequence>
<gene>
    <name evidence="2" type="ORF">GA0070616_4404</name>
</gene>
<dbReference type="AlphaFoldDB" id="A0A1C6SS66"/>
<keyword evidence="1" id="KW-1133">Transmembrane helix</keyword>
<proteinExistence type="predicted"/>